<organism evidence="1">
    <name type="scientific">Timema genevievae</name>
    <name type="common">Walking stick</name>
    <dbReference type="NCBI Taxonomy" id="629358"/>
    <lineage>
        <taxon>Eukaryota</taxon>
        <taxon>Metazoa</taxon>
        <taxon>Ecdysozoa</taxon>
        <taxon>Arthropoda</taxon>
        <taxon>Hexapoda</taxon>
        <taxon>Insecta</taxon>
        <taxon>Pterygota</taxon>
        <taxon>Neoptera</taxon>
        <taxon>Polyneoptera</taxon>
        <taxon>Phasmatodea</taxon>
        <taxon>Timematodea</taxon>
        <taxon>Timematoidea</taxon>
        <taxon>Timematidae</taxon>
        <taxon>Timema</taxon>
    </lineage>
</organism>
<protein>
    <submittedName>
        <fullName evidence="1">Uncharacterized protein</fullName>
    </submittedName>
</protein>
<reference evidence="1" key="1">
    <citation type="submission" date="2020-11" db="EMBL/GenBank/DDBJ databases">
        <authorList>
            <person name="Tran Van P."/>
        </authorList>
    </citation>
    <scope>NUCLEOTIDE SEQUENCE</scope>
</reference>
<evidence type="ECO:0000313" key="1">
    <source>
        <dbReference type="EMBL" id="CAD7592305.1"/>
    </source>
</evidence>
<dbReference type="AlphaFoldDB" id="A0A7R9JYZ6"/>
<accession>A0A7R9JYZ6</accession>
<proteinExistence type="predicted"/>
<sequence length="104" mass="11737">MSEDKDVQWLPEEQVEVQEATDLTHKSTPQEIPLITNRQASFVGTSTSSCSATTEKGHPSQHIVVPSGSYSDRKLGIHNINIAEVQALDYFEVRQEHYYKITFS</sequence>
<name>A0A7R9JYZ6_TIMGE</name>
<gene>
    <name evidence="1" type="ORF">TGEB3V08_LOCUS4888</name>
</gene>
<dbReference type="EMBL" id="OE840743">
    <property type="protein sequence ID" value="CAD7592305.1"/>
    <property type="molecule type" value="Genomic_DNA"/>
</dbReference>